<organism evidence="16">
    <name type="scientific">Oryzias javanicus</name>
    <name type="common">Javanese ricefish</name>
    <name type="synonym">Aplocheilus javanicus</name>
    <dbReference type="NCBI Taxonomy" id="123683"/>
    <lineage>
        <taxon>Eukaryota</taxon>
        <taxon>Metazoa</taxon>
        <taxon>Chordata</taxon>
        <taxon>Craniata</taxon>
        <taxon>Vertebrata</taxon>
        <taxon>Euteleostomi</taxon>
        <taxon>Actinopterygii</taxon>
        <taxon>Neopterygii</taxon>
        <taxon>Teleostei</taxon>
        <taxon>Neoteleostei</taxon>
        <taxon>Acanthomorphata</taxon>
        <taxon>Ovalentaria</taxon>
        <taxon>Atherinomorphae</taxon>
        <taxon>Beloniformes</taxon>
        <taxon>Adrianichthyidae</taxon>
        <taxon>Oryziinae</taxon>
        <taxon>Oryzias</taxon>
    </lineage>
</organism>
<feature type="transmembrane region" description="Helical" evidence="14">
    <location>
        <begin position="150"/>
        <end position="171"/>
    </location>
</feature>
<dbReference type="GeneID" id="8174995"/>
<evidence type="ECO:0000256" key="1">
    <source>
        <dbReference type="ARBA" id="ARBA00004141"/>
    </source>
</evidence>
<evidence type="ECO:0000256" key="11">
    <source>
        <dbReference type="ARBA" id="ARBA00049551"/>
    </source>
</evidence>
<evidence type="ECO:0000256" key="5">
    <source>
        <dbReference type="ARBA" id="ARBA00022660"/>
    </source>
</evidence>
<dbReference type="InterPro" id="IPR001694">
    <property type="entry name" value="NADH_UbQ_OxRdtase_su1/FPO"/>
</dbReference>
<keyword evidence="9 12" id="KW-0520">NAD</keyword>
<keyword evidence="13 16" id="KW-0496">Mitochondrion</keyword>
<dbReference type="AlphaFoldDB" id="C6L6K7"/>
<reference evidence="15" key="3">
    <citation type="submission" date="2009-09" db="EMBL/GenBank/DDBJ databases">
        <title>Complete mitogenome sequences of the three Oryzias species and phylogenetic analysis.</title>
        <authorList>
            <person name="Yoon M."/>
            <person name="Kim K."/>
            <person name="Bang I."/>
            <person name="Nam Y."/>
            <person name="Kim D."/>
        </authorList>
    </citation>
    <scope>NUCLEOTIDE SEQUENCE</scope>
</reference>
<dbReference type="PROSITE" id="PS00668">
    <property type="entry name" value="COMPLEX1_ND1_2"/>
    <property type="match status" value="1"/>
</dbReference>
<evidence type="ECO:0000256" key="12">
    <source>
        <dbReference type="RuleBase" id="RU000471"/>
    </source>
</evidence>
<reference evidence="16" key="2">
    <citation type="submission" date="2009-04" db="EMBL/GenBank/DDBJ databases">
        <authorList>
            <person name="Setiamarga D.H."/>
        </authorList>
    </citation>
    <scope>NUCLEOTIDE SEQUENCE</scope>
</reference>
<comment type="similarity">
    <text evidence="2 12">Belongs to the complex I subunit 1 family.</text>
</comment>
<proteinExistence type="inferred from homology"/>
<feature type="transmembrane region" description="Helical" evidence="14">
    <location>
        <begin position="107"/>
        <end position="129"/>
    </location>
</feature>
<dbReference type="RefSeq" id="YP_003058378.1">
    <property type="nucleotide sequence ID" value="NC_012981.1"/>
</dbReference>
<evidence type="ECO:0000256" key="4">
    <source>
        <dbReference type="ARBA" id="ARBA00021009"/>
    </source>
</evidence>
<dbReference type="PROSITE" id="PS00667">
    <property type="entry name" value="COMPLEX1_ND1_1"/>
    <property type="match status" value="1"/>
</dbReference>
<feature type="transmembrane region" description="Helical" evidence="14">
    <location>
        <begin position="260"/>
        <end position="279"/>
    </location>
</feature>
<evidence type="ECO:0000256" key="10">
    <source>
        <dbReference type="ARBA" id="ARBA00023136"/>
    </source>
</evidence>
<dbReference type="EMBL" id="AB498067">
    <property type="protein sequence ID" value="BAH84919.1"/>
    <property type="molecule type" value="Genomic_DNA"/>
</dbReference>
<dbReference type="GO" id="GO:0009060">
    <property type="term" value="P:aerobic respiration"/>
    <property type="evidence" value="ECO:0007669"/>
    <property type="project" value="TreeGrafter"/>
</dbReference>
<evidence type="ECO:0000256" key="6">
    <source>
        <dbReference type="ARBA" id="ARBA00022692"/>
    </source>
</evidence>
<feature type="transmembrane region" description="Helical" evidence="14">
    <location>
        <begin position="177"/>
        <end position="194"/>
    </location>
</feature>
<dbReference type="InterPro" id="IPR018086">
    <property type="entry name" value="NADH_UbQ_OxRdtase_su1_CS"/>
</dbReference>
<keyword evidence="5" id="KW-0813">Transport</keyword>
<keyword evidence="8 14" id="KW-1133">Transmembrane helix</keyword>
<dbReference type="PANTHER" id="PTHR11432">
    <property type="entry name" value="NADH DEHYDROGENASE SUBUNIT 1"/>
    <property type="match status" value="1"/>
</dbReference>
<evidence type="ECO:0000256" key="3">
    <source>
        <dbReference type="ARBA" id="ARBA00012944"/>
    </source>
</evidence>
<evidence type="ECO:0000256" key="8">
    <source>
        <dbReference type="ARBA" id="ARBA00022989"/>
    </source>
</evidence>
<evidence type="ECO:0000256" key="7">
    <source>
        <dbReference type="ARBA" id="ARBA00022982"/>
    </source>
</evidence>
<feature type="transmembrane region" description="Helical" evidence="14">
    <location>
        <begin position="226"/>
        <end position="248"/>
    </location>
</feature>
<dbReference type="GO" id="GO:0003954">
    <property type="term" value="F:NADH dehydrogenase activity"/>
    <property type="evidence" value="ECO:0007669"/>
    <property type="project" value="TreeGrafter"/>
</dbReference>
<accession>C6L6K7</accession>
<dbReference type="CTD" id="4535"/>
<comment type="subcellular location">
    <subcellularLocation>
        <location evidence="1">Membrane</location>
        <topology evidence="1">Multi-pass membrane protein</topology>
    </subcellularLocation>
    <subcellularLocation>
        <location evidence="12">Mitochondrion inner membrane</location>
        <topology evidence="12">Multi-pass membrane protein</topology>
    </subcellularLocation>
</comment>
<keyword evidence="10 14" id="KW-0472">Membrane</keyword>
<dbReference type="GO" id="GO:0008137">
    <property type="term" value="F:NADH dehydrogenase (ubiquinone) activity"/>
    <property type="evidence" value="ECO:0007669"/>
    <property type="project" value="UniProtKB-EC"/>
</dbReference>
<evidence type="ECO:0000313" key="15">
    <source>
        <dbReference type="EMBL" id="ACX70669.1"/>
    </source>
</evidence>
<keyword evidence="13" id="KW-0830">Ubiquinone</keyword>
<dbReference type="GO" id="GO:0005743">
    <property type="term" value="C:mitochondrial inner membrane"/>
    <property type="evidence" value="ECO:0007669"/>
    <property type="project" value="UniProtKB-SubCell"/>
</dbReference>
<gene>
    <name evidence="16" type="primary">ND1</name>
    <name evidence="15" type="synonym">nad1</name>
</gene>
<comment type="catalytic activity">
    <reaction evidence="11 13">
        <text>a ubiquinone + NADH + 5 H(+)(in) = a ubiquinol + NAD(+) + 4 H(+)(out)</text>
        <dbReference type="Rhea" id="RHEA:29091"/>
        <dbReference type="Rhea" id="RHEA-COMP:9565"/>
        <dbReference type="Rhea" id="RHEA-COMP:9566"/>
        <dbReference type="ChEBI" id="CHEBI:15378"/>
        <dbReference type="ChEBI" id="CHEBI:16389"/>
        <dbReference type="ChEBI" id="CHEBI:17976"/>
        <dbReference type="ChEBI" id="CHEBI:57540"/>
        <dbReference type="ChEBI" id="CHEBI:57945"/>
        <dbReference type="EC" id="7.1.1.2"/>
    </reaction>
</comment>
<keyword evidence="7" id="KW-0249">Electron transport</keyword>
<dbReference type="Pfam" id="PF00146">
    <property type="entry name" value="NADHdh"/>
    <property type="match status" value="1"/>
</dbReference>
<reference evidence="16" key="1">
    <citation type="journal article" date="2009" name="Biol. Lett.">
        <title>Divergence time of the two regional medaka populations in Japan as a new time scale for comparative genomics of vertebrates.</title>
        <authorList>
            <person name="Setiamarga D.H.E."/>
            <person name="Miya M."/>
            <person name="Yamanoue Y."/>
            <person name="Azuma Y."/>
            <person name="Inoue J.G."/>
            <person name="Ishiguro N.B."/>
            <person name="Mabuchi K."/>
            <person name="Nishida M."/>
        </authorList>
    </citation>
    <scope>NUCLEOTIDE SEQUENCE</scope>
</reference>
<dbReference type="EMBL" id="GU013790">
    <property type="protein sequence ID" value="ACX70669.1"/>
    <property type="molecule type" value="Genomic_DNA"/>
</dbReference>
<dbReference type="HAMAP" id="MF_01350">
    <property type="entry name" value="NDH1_NuoH"/>
    <property type="match status" value="1"/>
</dbReference>
<feature type="transmembrane region" description="Helical" evidence="14">
    <location>
        <begin position="299"/>
        <end position="322"/>
    </location>
</feature>
<protein>
    <recommendedName>
        <fullName evidence="4 13">NADH-ubiquinone oxidoreductase chain 1</fullName>
        <ecNumber evidence="3 13">7.1.1.2</ecNumber>
    </recommendedName>
</protein>
<evidence type="ECO:0000256" key="14">
    <source>
        <dbReference type="SAM" id="Phobius"/>
    </source>
</evidence>
<name>C6L6K7_ORYJA</name>
<evidence type="ECO:0000256" key="9">
    <source>
        <dbReference type="ARBA" id="ARBA00023027"/>
    </source>
</evidence>
<evidence type="ECO:0000256" key="13">
    <source>
        <dbReference type="RuleBase" id="RU000473"/>
    </source>
</evidence>
<dbReference type="PANTHER" id="PTHR11432:SF3">
    <property type="entry name" value="NADH-UBIQUINONE OXIDOREDUCTASE CHAIN 1"/>
    <property type="match status" value="1"/>
</dbReference>
<evidence type="ECO:0000313" key="16">
    <source>
        <dbReference type="EMBL" id="BAH84919.1"/>
    </source>
</evidence>
<evidence type="ECO:0000256" key="2">
    <source>
        <dbReference type="ARBA" id="ARBA00010535"/>
    </source>
</evidence>
<geneLocation type="mitochondrion" evidence="16"/>
<keyword evidence="5" id="KW-0679">Respiratory chain</keyword>
<feature type="transmembrane region" description="Helical" evidence="14">
    <location>
        <begin position="75"/>
        <end position="95"/>
    </location>
</feature>
<sequence length="324" mass="35738">MIPAILNFVINPLIIIVFVLLAVALLTLVERKVLSYMQLRKGPNVVGPYGLLQPFADGLKLFMKEPVRPSTSSPALFLITPMMALTLALTLWAPLPMPFPMADMNLSILFILALSSLAVYSILGSGWASNSKYALIGALRAVAQTISYEVSLGLILLNTIVFTGGFTLQTFSTAQEATWLILPAWPLAAMWYISTLAETNRAPFDLTEGESELVSGFNVEYAGGPFALFFLAEYGNILLMNTLSAVLFLGSSTYHTLPELSTIFLMLKAVSLSVLFLWVRASYPRFRYDQLMHLIWKNFLPLTLALVIWHLSVPITLCGLPPQL</sequence>
<dbReference type="EC" id="7.1.1.2" evidence="3 13"/>
<keyword evidence="6 12" id="KW-0812">Transmembrane</keyword>
<feature type="transmembrane region" description="Helical" evidence="14">
    <location>
        <begin position="6"/>
        <end position="29"/>
    </location>
</feature>